<protein>
    <submittedName>
        <fullName evidence="3">DNA methylase, N-6 adenine-specific, conserved site</fullName>
    </submittedName>
</protein>
<dbReference type="AlphaFoldDB" id="A0A2U1NHA1"/>
<dbReference type="Pfam" id="PF03330">
    <property type="entry name" value="DPBB_1"/>
    <property type="match status" value="1"/>
</dbReference>
<keyword evidence="1" id="KW-0732">Signal</keyword>
<dbReference type="InterPro" id="IPR007112">
    <property type="entry name" value="Expansin/allergen_DPBB_dom"/>
</dbReference>
<dbReference type="Proteomes" id="UP000245207">
    <property type="component" value="Unassembled WGS sequence"/>
</dbReference>
<dbReference type="SUPFAM" id="SSF50685">
    <property type="entry name" value="Barwin-like endoglucanases"/>
    <property type="match status" value="1"/>
</dbReference>
<dbReference type="STRING" id="35608.A0A2U1NHA1"/>
<feature type="signal peptide" evidence="1">
    <location>
        <begin position="1"/>
        <end position="23"/>
    </location>
</feature>
<dbReference type="GO" id="GO:0008168">
    <property type="term" value="F:methyltransferase activity"/>
    <property type="evidence" value="ECO:0007669"/>
    <property type="project" value="UniProtKB-KW"/>
</dbReference>
<evidence type="ECO:0000313" key="4">
    <source>
        <dbReference type="Proteomes" id="UP000245207"/>
    </source>
</evidence>
<dbReference type="PANTHER" id="PTHR47295">
    <property type="entry name" value="EG45-LIKE DOMAIN CONTAINING PROTEIN 1-RELATED"/>
    <property type="match status" value="1"/>
</dbReference>
<gene>
    <name evidence="3" type="ORF">CTI12_AA264820</name>
</gene>
<dbReference type="InterPro" id="IPR036908">
    <property type="entry name" value="RlpA-like_sf"/>
</dbReference>
<dbReference type="Gene3D" id="2.40.40.10">
    <property type="entry name" value="RlpA-like domain"/>
    <property type="match status" value="1"/>
</dbReference>
<dbReference type="EMBL" id="PKPP01002826">
    <property type="protein sequence ID" value="PWA72899.1"/>
    <property type="molecule type" value="Genomic_DNA"/>
</dbReference>
<comment type="caution">
    <text evidence="3">The sequence shown here is derived from an EMBL/GenBank/DDBJ whole genome shotgun (WGS) entry which is preliminary data.</text>
</comment>
<reference evidence="3 4" key="1">
    <citation type="journal article" date="2018" name="Mol. Plant">
        <title>The genome of Artemisia annua provides insight into the evolution of Asteraceae family and artemisinin biosynthesis.</title>
        <authorList>
            <person name="Shen Q."/>
            <person name="Zhang L."/>
            <person name="Liao Z."/>
            <person name="Wang S."/>
            <person name="Yan T."/>
            <person name="Shi P."/>
            <person name="Liu M."/>
            <person name="Fu X."/>
            <person name="Pan Q."/>
            <person name="Wang Y."/>
            <person name="Lv Z."/>
            <person name="Lu X."/>
            <person name="Zhang F."/>
            <person name="Jiang W."/>
            <person name="Ma Y."/>
            <person name="Chen M."/>
            <person name="Hao X."/>
            <person name="Li L."/>
            <person name="Tang Y."/>
            <person name="Lv G."/>
            <person name="Zhou Y."/>
            <person name="Sun X."/>
            <person name="Brodelius P.E."/>
            <person name="Rose J.K.C."/>
            <person name="Tang K."/>
        </authorList>
    </citation>
    <scope>NUCLEOTIDE SEQUENCE [LARGE SCALE GENOMIC DNA]</scope>
    <source>
        <strain evidence="4">cv. Huhao1</strain>
        <tissue evidence="3">Leaf</tissue>
    </source>
</reference>
<keyword evidence="4" id="KW-1185">Reference proteome</keyword>
<evidence type="ECO:0000313" key="3">
    <source>
        <dbReference type="EMBL" id="PWA72899.1"/>
    </source>
</evidence>
<evidence type="ECO:0000259" key="2">
    <source>
        <dbReference type="PROSITE" id="PS50842"/>
    </source>
</evidence>
<feature type="domain" description="Expansin-like EG45" evidence="2">
    <location>
        <begin position="26"/>
        <end position="130"/>
    </location>
</feature>
<evidence type="ECO:0000256" key="1">
    <source>
        <dbReference type="SAM" id="SignalP"/>
    </source>
</evidence>
<accession>A0A2U1NHA1</accession>
<organism evidence="3 4">
    <name type="scientific">Artemisia annua</name>
    <name type="common">Sweet wormwood</name>
    <dbReference type="NCBI Taxonomy" id="35608"/>
    <lineage>
        <taxon>Eukaryota</taxon>
        <taxon>Viridiplantae</taxon>
        <taxon>Streptophyta</taxon>
        <taxon>Embryophyta</taxon>
        <taxon>Tracheophyta</taxon>
        <taxon>Spermatophyta</taxon>
        <taxon>Magnoliopsida</taxon>
        <taxon>eudicotyledons</taxon>
        <taxon>Gunneridae</taxon>
        <taxon>Pentapetalae</taxon>
        <taxon>asterids</taxon>
        <taxon>campanulids</taxon>
        <taxon>Asterales</taxon>
        <taxon>Asteraceae</taxon>
        <taxon>Asteroideae</taxon>
        <taxon>Anthemideae</taxon>
        <taxon>Artemisiinae</taxon>
        <taxon>Artemisia</taxon>
    </lineage>
</organism>
<dbReference type="GO" id="GO:0009627">
    <property type="term" value="P:systemic acquired resistance"/>
    <property type="evidence" value="ECO:0007669"/>
    <property type="project" value="InterPro"/>
</dbReference>
<dbReference type="OrthoDB" id="623670at2759"/>
<feature type="chain" id="PRO_5015420523" evidence="1">
    <location>
        <begin position="24"/>
        <end position="130"/>
    </location>
</feature>
<dbReference type="InterPro" id="IPR009009">
    <property type="entry name" value="RlpA-like_DPBB"/>
</dbReference>
<dbReference type="PROSITE" id="PS50842">
    <property type="entry name" value="EXPANSIN_EG45"/>
    <property type="match status" value="1"/>
</dbReference>
<name>A0A2U1NHA1_ARTAN</name>
<dbReference type="GO" id="GO:0048046">
    <property type="term" value="C:apoplast"/>
    <property type="evidence" value="ECO:0007669"/>
    <property type="project" value="InterPro"/>
</dbReference>
<dbReference type="GO" id="GO:0032259">
    <property type="term" value="P:methylation"/>
    <property type="evidence" value="ECO:0007669"/>
    <property type="project" value="UniProtKB-KW"/>
</dbReference>
<proteinExistence type="predicted"/>
<dbReference type="PANTHER" id="PTHR47295:SF7">
    <property type="entry name" value="RLPA-LIKE DOUBLE-PSI BETA-BARREL DOMAIN-CONTAINING PROTEIN-RELATED"/>
    <property type="match status" value="1"/>
</dbReference>
<keyword evidence="3" id="KW-0489">Methyltransferase</keyword>
<dbReference type="InterPro" id="IPR044206">
    <property type="entry name" value="EGC1/2"/>
</dbReference>
<keyword evidence="3" id="KW-0808">Transferase</keyword>
<sequence>MGVVTKALIFISMVVCLTSVANAIYGQAIVYNPPYFPSRCFGSKDQGVMIAKVHSGMFTNGKACGTKYRVRCLSGTNKAIRNACTVNTVDVMVVDRCERCAANELQLTQEAFSKIAVLNLGRVNIEYEQI</sequence>
<dbReference type="CDD" id="cd22269">
    <property type="entry name" value="DPBB_EG45-like"/>
    <property type="match status" value="1"/>
</dbReference>